<evidence type="ECO:0000313" key="2">
    <source>
        <dbReference type="EMBL" id="PIQ87602.1"/>
    </source>
</evidence>
<feature type="region of interest" description="Disordered" evidence="1">
    <location>
        <begin position="480"/>
        <end position="527"/>
    </location>
</feature>
<dbReference type="EMBL" id="PCVY01000002">
    <property type="protein sequence ID" value="PIQ87602.1"/>
    <property type="molecule type" value="Genomic_DNA"/>
</dbReference>
<dbReference type="AlphaFoldDB" id="A0A2H0LT60"/>
<reference evidence="2 3" key="1">
    <citation type="submission" date="2017-09" db="EMBL/GenBank/DDBJ databases">
        <title>Depth-based differentiation of microbial function through sediment-hosted aquifers and enrichment of novel symbionts in the deep terrestrial subsurface.</title>
        <authorList>
            <person name="Probst A.J."/>
            <person name="Ladd B."/>
            <person name="Jarett J.K."/>
            <person name="Geller-Mcgrath D.E."/>
            <person name="Sieber C.M."/>
            <person name="Emerson J.B."/>
            <person name="Anantharaman K."/>
            <person name="Thomas B.C."/>
            <person name="Malmstrom R."/>
            <person name="Stieglmeier M."/>
            <person name="Klingl A."/>
            <person name="Woyke T."/>
            <person name="Ryan C.M."/>
            <person name="Banfield J.F."/>
        </authorList>
    </citation>
    <scope>NUCLEOTIDE SEQUENCE [LARGE SCALE GENOMIC DNA]</scope>
    <source>
        <strain evidence="2">CG11_big_fil_rev_8_21_14_0_20_45_26</strain>
    </source>
</reference>
<evidence type="ECO:0000313" key="3">
    <source>
        <dbReference type="Proteomes" id="UP000230859"/>
    </source>
</evidence>
<protein>
    <submittedName>
        <fullName evidence="2">Uncharacterized protein</fullName>
    </submittedName>
</protein>
<proteinExistence type="predicted"/>
<sequence length="527" mass="58222">MTEFGSDFARQMTTYEINDVRGKILSSSSKPVHPELRTVHDDAFTQITNVIPPSLAVASVGQITPQHSKIIHAALVKSGILDDNDHLTDQFDVDAYRNIGRADAVRALSRLGIPDQYGWFASEIIKVLVNAAFEATTADETVDAIRIELRNANLGTLSSILEEQAKVRAELDARDGVQWADHASLGELIFLASAAAIVALPLWIARLVGSLNRSLTTTNSRSELRQAVTRVELRSNDETNPFNSLHTAILSASGLEFWKDRITFTPTQEKAVIVIDPIPSGETSQVQEALRSIVSSWLRQHTFYRLSPESKVEDSKTGRSGDQRITLIVENLSVLDAESQAVTPTDLRPELRAELILWTGLLVGTALVGVTRFLSTRRYYGSEDSNDRSELREAYSFSQIAEVVDELLRDIHEEVHEAKTTKMVKIYFEREPIEGATISDELEFRPIGVEIAAKIKRRLGDVTTMRFSVNRKGDAIVIQSDEGDEGTGVPAVLSRDPQSLSQRAKTSHSELRGLMSGEGGAWTESET</sequence>
<gene>
    <name evidence="2" type="ORF">COV74_00135</name>
</gene>
<dbReference type="Proteomes" id="UP000230859">
    <property type="component" value="Unassembled WGS sequence"/>
</dbReference>
<organism evidence="2 3">
    <name type="scientific">Candidatus Abzuiibacterium crystallinum</name>
    <dbReference type="NCBI Taxonomy" id="1974748"/>
    <lineage>
        <taxon>Bacteria</taxon>
        <taxon>Pseudomonadati</taxon>
        <taxon>Candidatus Omnitrophota</taxon>
        <taxon>Candidatus Abzuiibacterium</taxon>
    </lineage>
</organism>
<name>A0A2H0LT60_9BACT</name>
<accession>A0A2H0LT60</accession>
<comment type="caution">
    <text evidence="2">The sequence shown here is derived from an EMBL/GenBank/DDBJ whole genome shotgun (WGS) entry which is preliminary data.</text>
</comment>
<evidence type="ECO:0000256" key="1">
    <source>
        <dbReference type="SAM" id="MobiDB-lite"/>
    </source>
</evidence>
<feature type="non-terminal residue" evidence="2">
    <location>
        <position position="527"/>
    </location>
</feature>